<dbReference type="Proteomes" id="UP000597459">
    <property type="component" value="Unassembled WGS sequence"/>
</dbReference>
<evidence type="ECO:0000256" key="1">
    <source>
        <dbReference type="SAM" id="Phobius"/>
    </source>
</evidence>
<protein>
    <submittedName>
        <fullName evidence="2">Uncharacterized protein</fullName>
    </submittedName>
</protein>
<accession>A0A967EH21</accession>
<reference evidence="2" key="1">
    <citation type="submission" date="2019-11" db="EMBL/GenBank/DDBJ databases">
        <title>Description of new Acetobacter species.</title>
        <authorList>
            <person name="Cleenwerck I."/>
            <person name="Sombolestani A.S."/>
        </authorList>
    </citation>
    <scope>NUCLEOTIDE SEQUENCE</scope>
    <source>
        <strain evidence="2">LMG 1626</strain>
    </source>
</reference>
<evidence type="ECO:0000313" key="3">
    <source>
        <dbReference type="Proteomes" id="UP000597459"/>
    </source>
</evidence>
<keyword evidence="1" id="KW-0812">Transmembrane</keyword>
<name>A0A967EH21_9PROT</name>
<gene>
    <name evidence="2" type="ORF">GOB87_03755</name>
</gene>
<feature type="transmembrane region" description="Helical" evidence="1">
    <location>
        <begin position="166"/>
        <end position="188"/>
    </location>
</feature>
<dbReference type="RefSeq" id="WP_166313227.1">
    <property type="nucleotide sequence ID" value="NZ_WOTH01000005.1"/>
</dbReference>
<dbReference type="EMBL" id="WOTH01000005">
    <property type="protein sequence ID" value="NHO53077.1"/>
    <property type="molecule type" value="Genomic_DNA"/>
</dbReference>
<keyword evidence="1" id="KW-1133">Transmembrane helix</keyword>
<sequence length="189" mass="20295">MPEELTVVDADQETAWGAIGTEFPLWQAKEAMSQIEKRITAQTTTLGVYETRATTLLGWLSAEIIATATAAISSLLKAPSPVMDTGTTLILAASVLIPAMTSAFCLAKVFSSKDWSLGGVDIRWLMDADHADPSELEVLQEFAKKGLAGVSANHSILLSAYKWLTLGWKIFLVVPVSALIVSLFVALVK</sequence>
<keyword evidence="3" id="KW-1185">Reference proteome</keyword>
<feature type="transmembrane region" description="Helical" evidence="1">
    <location>
        <begin position="88"/>
        <end position="110"/>
    </location>
</feature>
<dbReference type="AlphaFoldDB" id="A0A967EH21"/>
<proteinExistence type="predicted"/>
<evidence type="ECO:0000313" key="2">
    <source>
        <dbReference type="EMBL" id="NHO53077.1"/>
    </source>
</evidence>
<organism evidence="2 3">
    <name type="scientific">Acetobacter estunensis</name>
    <dbReference type="NCBI Taxonomy" id="104097"/>
    <lineage>
        <taxon>Bacteria</taxon>
        <taxon>Pseudomonadati</taxon>
        <taxon>Pseudomonadota</taxon>
        <taxon>Alphaproteobacteria</taxon>
        <taxon>Acetobacterales</taxon>
        <taxon>Acetobacteraceae</taxon>
        <taxon>Acetobacter</taxon>
    </lineage>
</organism>
<feature type="transmembrane region" description="Helical" evidence="1">
    <location>
        <begin position="56"/>
        <end position="76"/>
    </location>
</feature>
<comment type="caution">
    <text evidence="2">The sequence shown here is derived from an EMBL/GenBank/DDBJ whole genome shotgun (WGS) entry which is preliminary data.</text>
</comment>
<keyword evidence="1" id="KW-0472">Membrane</keyword>